<dbReference type="GO" id="GO:0005524">
    <property type="term" value="F:ATP binding"/>
    <property type="evidence" value="ECO:0007669"/>
    <property type="project" value="UniProtKB-UniRule"/>
</dbReference>
<dbReference type="PANTHER" id="PTHR21087:SF16">
    <property type="entry name" value="SHIKIMATE KINASE 1, CHLOROPLASTIC"/>
    <property type="match status" value="1"/>
</dbReference>
<comment type="cofactor">
    <cofactor evidence="7">
        <name>Mg(2+)</name>
        <dbReference type="ChEBI" id="CHEBI:18420"/>
    </cofactor>
    <text evidence="7">Binds 1 Mg(2+) ion per subunit.</text>
</comment>
<dbReference type="Proteomes" id="UP000199584">
    <property type="component" value="Unassembled WGS sequence"/>
</dbReference>
<comment type="function">
    <text evidence="7">Catalyzes the specific phosphorylation of the 3-hydroxyl group of shikimic acid using ATP as a cosubstrate.</text>
</comment>
<dbReference type="GO" id="GO:0004765">
    <property type="term" value="F:shikimate kinase activity"/>
    <property type="evidence" value="ECO:0007669"/>
    <property type="project" value="UniProtKB-UniRule"/>
</dbReference>
<comment type="catalytic activity">
    <reaction evidence="7">
        <text>shikimate + ATP = 3-phosphoshikimate + ADP + H(+)</text>
        <dbReference type="Rhea" id="RHEA:13121"/>
        <dbReference type="ChEBI" id="CHEBI:15378"/>
        <dbReference type="ChEBI" id="CHEBI:30616"/>
        <dbReference type="ChEBI" id="CHEBI:36208"/>
        <dbReference type="ChEBI" id="CHEBI:145989"/>
        <dbReference type="ChEBI" id="CHEBI:456216"/>
        <dbReference type="EC" id="2.7.1.71"/>
    </reaction>
</comment>
<feature type="binding site" evidence="7">
    <location>
        <position position="137"/>
    </location>
    <ligand>
        <name>substrate</name>
    </ligand>
</feature>
<dbReference type="InterPro" id="IPR031322">
    <property type="entry name" value="Shikimate/glucono_kinase"/>
</dbReference>
<dbReference type="Pfam" id="PF01202">
    <property type="entry name" value="SKI"/>
    <property type="match status" value="1"/>
</dbReference>
<feature type="binding site" evidence="7">
    <location>
        <position position="34"/>
    </location>
    <ligand>
        <name>substrate</name>
    </ligand>
</feature>
<keyword evidence="7" id="KW-0963">Cytoplasm</keyword>
<reference evidence="9" key="1">
    <citation type="submission" date="2016-10" db="EMBL/GenBank/DDBJ databases">
        <authorList>
            <person name="Varghese N."/>
            <person name="Submissions S."/>
        </authorList>
    </citation>
    <scope>NUCLEOTIDE SEQUENCE [LARGE SCALE GENOMIC DNA]</scope>
    <source>
        <strain evidence="9">DSM 3669</strain>
    </source>
</reference>
<dbReference type="InterPro" id="IPR027417">
    <property type="entry name" value="P-loop_NTPase"/>
</dbReference>
<dbReference type="OrthoDB" id="9800332at2"/>
<dbReference type="GO" id="GO:0009423">
    <property type="term" value="P:chorismate biosynthetic process"/>
    <property type="evidence" value="ECO:0007669"/>
    <property type="project" value="UniProtKB-UniRule"/>
</dbReference>
<dbReference type="CDD" id="cd00464">
    <property type="entry name" value="SK"/>
    <property type="match status" value="1"/>
</dbReference>
<dbReference type="GO" id="GO:0000287">
    <property type="term" value="F:magnesium ion binding"/>
    <property type="evidence" value="ECO:0007669"/>
    <property type="project" value="UniProtKB-UniRule"/>
</dbReference>
<evidence type="ECO:0000256" key="3">
    <source>
        <dbReference type="ARBA" id="ARBA00022741"/>
    </source>
</evidence>
<dbReference type="NCBIfam" id="NF010553">
    <property type="entry name" value="PRK13947.1"/>
    <property type="match status" value="1"/>
</dbReference>
<keyword evidence="6 7" id="KW-0057">Aromatic amino acid biosynthesis</keyword>
<dbReference type="EMBL" id="FOYM01000008">
    <property type="protein sequence ID" value="SFR02890.1"/>
    <property type="molecule type" value="Genomic_DNA"/>
</dbReference>
<dbReference type="Gene3D" id="3.40.50.300">
    <property type="entry name" value="P-loop containing nucleotide triphosphate hydrolases"/>
    <property type="match status" value="1"/>
</dbReference>
<keyword evidence="7" id="KW-0479">Metal-binding</keyword>
<dbReference type="GO" id="GO:0008652">
    <property type="term" value="P:amino acid biosynthetic process"/>
    <property type="evidence" value="ECO:0007669"/>
    <property type="project" value="UniProtKB-KW"/>
</dbReference>
<feature type="binding site" evidence="7">
    <location>
        <position position="58"/>
    </location>
    <ligand>
        <name>substrate</name>
    </ligand>
</feature>
<feature type="binding site" evidence="7">
    <location>
        <position position="16"/>
    </location>
    <ligand>
        <name>Mg(2+)</name>
        <dbReference type="ChEBI" id="CHEBI:18420"/>
    </ligand>
</feature>
<feature type="binding site" evidence="7">
    <location>
        <position position="118"/>
    </location>
    <ligand>
        <name>ATP</name>
        <dbReference type="ChEBI" id="CHEBI:30616"/>
    </ligand>
</feature>
<keyword evidence="7" id="KW-0460">Magnesium</keyword>
<dbReference type="InterPro" id="IPR000623">
    <property type="entry name" value="Shikimate_kinase/TSH1"/>
</dbReference>
<comment type="similarity">
    <text evidence="7">Belongs to the shikimate kinase family.</text>
</comment>
<accession>A0A1I6DBR2</accession>
<keyword evidence="2 7" id="KW-0808">Transferase</keyword>
<keyword evidence="4 7" id="KW-0418">Kinase</keyword>
<evidence type="ECO:0000256" key="5">
    <source>
        <dbReference type="ARBA" id="ARBA00022840"/>
    </source>
</evidence>
<dbReference type="PANTHER" id="PTHR21087">
    <property type="entry name" value="SHIKIMATE KINASE"/>
    <property type="match status" value="1"/>
</dbReference>
<dbReference type="HAMAP" id="MF_00109">
    <property type="entry name" value="Shikimate_kinase"/>
    <property type="match status" value="1"/>
</dbReference>
<feature type="binding site" evidence="7">
    <location>
        <begin position="12"/>
        <end position="17"/>
    </location>
    <ligand>
        <name>ATP</name>
        <dbReference type="ChEBI" id="CHEBI:30616"/>
    </ligand>
</feature>
<keyword evidence="5 7" id="KW-0067">ATP-binding</keyword>
<dbReference type="PRINTS" id="PR01100">
    <property type="entry name" value="SHIKIMTKNASE"/>
</dbReference>
<dbReference type="GO" id="GO:0009073">
    <property type="term" value="P:aromatic amino acid family biosynthetic process"/>
    <property type="evidence" value="ECO:0007669"/>
    <property type="project" value="UniProtKB-KW"/>
</dbReference>
<evidence type="ECO:0000313" key="9">
    <source>
        <dbReference type="Proteomes" id="UP000199584"/>
    </source>
</evidence>
<keyword evidence="1 7" id="KW-0028">Amino-acid biosynthesis</keyword>
<evidence type="ECO:0000256" key="6">
    <source>
        <dbReference type="ARBA" id="ARBA00023141"/>
    </source>
</evidence>
<evidence type="ECO:0000256" key="4">
    <source>
        <dbReference type="ARBA" id="ARBA00022777"/>
    </source>
</evidence>
<comment type="subunit">
    <text evidence="7">Monomer.</text>
</comment>
<proteinExistence type="inferred from homology"/>
<name>A0A1I6DBR2_9FIRM</name>
<organism evidence="8 9">
    <name type="scientific">Desulfoscipio geothermicus DSM 3669</name>
    <dbReference type="NCBI Taxonomy" id="1121426"/>
    <lineage>
        <taxon>Bacteria</taxon>
        <taxon>Bacillati</taxon>
        <taxon>Bacillota</taxon>
        <taxon>Clostridia</taxon>
        <taxon>Eubacteriales</taxon>
        <taxon>Desulfallaceae</taxon>
        <taxon>Desulfoscipio</taxon>
    </lineage>
</organism>
<evidence type="ECO:0000256" key="1">
    <source>
        <dbReference type="ARBA" id="ARBA00022605"/>
    </source>
</evidence>
<evidence type="ECO:0000256" key="2">
    <source>
        <dbReference type="ARBA" id="ARBA00022679"/>
    </source>
</evidence>
<keyword evidence="9" id="KW-1185">Reference proteome</keyword>
<dbReference type="STRING" id="39060.SAMN05660706_10889"/>
<dbReference type="GO" id="GO:0005829">
    <property type="term" value="C:cytosol"/>
    <property type="evidence" value="ECO:0007669"/>
    <property type="project" value="TreeGrafter"/>
</dbReference>
<protein>
    <recommendedName>
        <fullName evidence="7">Shikimate kinase</fullName>
        <shortName evidence="7">SK</shortName>
        <ecNumber evidence="7">2.7.1.71</ecNumber>
    </recommendedName>
</protein>
<gene>
    <name evidence="7" type="primary">aroK</name>
    <name evidence="8" type="ORF">SAMN05660706_10889</name>
</gene>
<sequence>MKKNIVLIGFMGTGKSSLGRQLARRLGYRFVDTDSAIEEVTGKTVEQIFRRDGEIRFRSEENLLAQKLAGQSGLVIATGGGMVLNQENVELLKQNGVLIKLWAEPEVLLQRVKSKKRRPLLRRGDLRENVLRLLQERDGYYDVAEFTVDTGKLSFGEAINEMYRYIKKKGYLQ</sequence>
<evidence type="ECO:0000256" key="7">
    <source>
        <dbReference type="HAMAP-Rule" id="MF_00109"/>
    </source>
</evidence>
<comment type="caution">
    <text evidence="7">Lacks conserved residue(s) required for the propagation of feature annotation.</text>
</comment>
<evidence type="ECO:0000313" key="8">
    <source>
        <dbReference type="EMBL" id="SFR02890.1"/>
    </source>
</evidence>
<dbReference type="AlphaFoldDB" id="A0A1I6DBR2"/>
<keyword evidence="3 7" id="KW-0547">Nucleotide-binding</keyword>
<comment type="pathway">
    <text evidence="7">Metabolic intermediate biosynthesis; chorismate biosynthesis; chorismate from D-erythrose 4-phosphate and phosphoenolpyruvate: step 5/7.</text>
</comment>
<comment type="subcellular location">
    <subcellularLocation>
        <location evidence="7">Cytoplasm</location>
    </subcellularLocation>
</comment>
<dbReference type="UniPathway" id="UPA00053">
    <property type="reaction ID" value="UER00088"/>
</dbReference>
<feature type="binding site" evidence="7">
    <location>
        <position position="80"/>
    </location>
    <ligand>
        <name>substrate</name>
    </ligand>
</feature>
<dbReference type="SUPFAM" id="SSF52540">
    <property type="entry name" value="P-loop containing nucleoside triphosphate hydrolases"/>
    <property type="match status" value="1"/>
</dbReference>
<dbReference type="RefSeq" id="WP_092482656.1">
    <property type="nucleotide sequence ID" value="NZ_FOYM01000008.1"/>
</dbReference>
<dbReference type="EC" id="2.7.1.71" evidence="7"/>